<dbReference type="Pfam" id="PF04675">
    <property type="entry name" value="DNA_ligase_A_N"/>
    <property type="match status" value="1"/>
</dbReference>
<keyword evidence="4" id="KW-0067">ATP-binding</keyword>
<dbReference type="GO" id="GO:0003910">
    <property type="term" value="F:DNA ligase (ATP) activity"/>
    <property type="evidence" value="ECO:0007669"/>
    <property type="project" value="InterPro"/>
</dbReference>
<dbReference type="InterPro" id="IPR029710">
    <property type="entry name" value="LIG4"/>
</dbReference>
<dbReference type="PROSITE" id="PS50160">
    <property type="entry name" value="DNA_LIGASE_A3"/>
    <property type="match status" value="1"/>
</dbReference>
<gene>
    <name evidence="8" type="ORF">MCYG_01788</name>
</gene>
<dbReference type="GO" id="GO:0006310">
    <property type="term" value="P:DNA recombination"/>
    <property type="evidence" value="ECO:0007669"/>
    <property type="project" value="InterPro"/>
</dbReference>
<protein>
    <submittedName>
        <fullName evidence="8">ATP-dependent DNA ligase domain-containing protein</fullName>
    </submittedName>
</protein>
<dbReference type="GeneID" id="9223111"/>
<dbReference type="GO" id="GO:0005524">
    <property type="term" value="F:ATP binding"/>
    <property type="evidence" value="ECO:0007669"/>
    <property type="project" value="UniProtKB-KW"/>
</dbReference>
<keyword evidence="2 8" id="KW-0436">Ligase</keyword>
<organism evidence="8 9">
    <name type="scientific">Arthroderma otae (strain ATCC MYA-4605 / CBS 113480)</name>
    <name type="common">Microsporum canis</name>
    <dbReference type="NCBI Taxonomy" id="554155"/>
    <lineage>
        <taxon>Eukaryota</taxon>
        <taxon>Fungi</taxon>
        <taxon>Dikarya</taxon>
        <taxon>Ascomycota</taxon>
        <taxon>Pezizomycotina</taxon>
        <taxon>Eurotiomycetes</taxon>
        <taxon>Eurotiomycetidae</taxon>
        <taxon>Onygenales</taxon>
        <taxon>Arthrodermataceae</taxon>
        <taxon>Microsporum</taxon>
    </lineage>
</organism>
<feature type="region of interest" description="Disordered" evidence="6">
    <location>
        <begin position="774"/>
        <end position="835"/>
    </location>
</feature>
<accession>C5FHY9</accession>
<dbReference type="PANTHER" id="PTHR45997">
    <property type="entry name" value="DNA LIGASE 4"/>
    <property type="match status" value="1"/>
</dbReference>
<dbReference type="EMBL" id="DS995702">
    <property type="protein sequence ID" value="EEQ28969.1"/>
    <property type="molecule type" value="Genomic_DNA"/>
</dbReference>
<dbReference type="Gene3D" id="3.30.470.30">
    <property type="entry name" value="DNA ligase/mRNA capping enzyme"/>
    <property type="match status" value="1"/>
</dbReference>
<evidence type="ECO:0000256" key="3">
    <source>
        <dbReference type="ARBA" id="ARBA00022741"/>
    </source>
</evidence>
<dbReference type="Gene3D" id="2.40.50.140">
    <property type="entry name" value="Nucleic acid-binding proteins"/>
    <property type="match status" value="1"/>
</dbReference>
<evidence type="ECO:0000313" key="8">
    <source>
        <dbReference type="EMBL" id="EEQ28969.1"/>
    </source>
</evidence>
<dbReference type="eggNOG" id="KOG4437">
    <property type="taxonomic scope" value="Eukaryota"/>
</dbReference>
<keyword evidence="5" id="KW-0539">Nucleus</keyword>
<dbReference type="OrthoDB" id="2160351at2759"/>
<keyword evidence="9" id="KW-1185">Reference proteome</keyword>
<dbReference type="InterPro" id="IPR012308">
    <property type="entry name" value="DNA_ligase_ATP-dep_N"/>
</dbReference>
<feature type="compositionally biased region" description="Polar residues" evidence="6">
    <location>
        <begin position="788"/>
        <end position="805"/>
    </location>
</feature>
<dbReference type="InterPro" id="IPR036599">
    <property type="entry name" value="DNA_ligase_N_sf"/>
</dbReference>
<dbReference type="Gene3D" id="1.10.3260.10">
    <property type="entry name" value="DNA ligase, ATP-dependent, N-terminal domain"/>
    <property type="match status" value="1"/>
</dbReference>
<dbReference type="GO" id="GO:0006303">
    <property type="term" value="P:double-strand break repair via nonhomologous end joining"/>
    <property type="evidence" value="ECO:0007669"/>
    <property type="project" value="TreeGrafter"/>
</dbReference>
<evidence type="ECO:0000313" key="9">
    <source>
        <dbReference type="Proteomes" id="UP000002035"/>
    </source>
</evidence>
<sequence length="1052" mass="118752">MGFNFSYICDLLSSLDANRIIKATTTGRSKDPDVTTVTAWFRLHEQRIHGGDTDYLALLSCLFPELRPDRVYGFKEPSLVKIIGRCLLLGTSRWQELECWKAPGRGDLGECVERVMGDAENELFPCLPVTVEEIDAALNKIAAKCRFSAPDVRRQRTAVQVDEALNPIFRRLNSRDAKWFTRLLLREYTPVVIPQRLALRKFHFMLPAFLSVQSTLKGALEAMDRGPVKKFPSCPDAEYARTLMELSIPHLAPQIGIKVGRPEYYKARNLRHCCRMADKRLMSIERKYDGEYCQIHIDLENGPQYIRIFSKSGKDSTVDRKGIHEAIRDSLRIRRPGCRFSKRCILEGELLVWSDIKHDILPFHHLRKHIMRAGAFIGTENDSPPDPREHLYIVFFDLLLLDDIVALSKPYRERRALLTEVVNPIHGLTGITSQFNVDFSMSDAYEQLKENFALVSAQKWEGLVLKGADEPYFRTFSQDTREFSCCWMKFKKESIPGLGDTADFALIGGRYDSRDAVSLDHIKGLSWTSFFIGCLDDDFGSLSPKPVFRVVDILDKQNISTNLMQTLNQLGQFQACDADSDDVPFSLRVDQVRLPEIQTTFRVPFIVEMTGFGFDKPQGARYYSLRFPRVVKIHFDREYEAATSFRDLQELARVANSVPVEELSQEVAGLAEKLDPIEKKPQYIIDYSENSATTVTTSSAATSSQHFPAVNDPFDLCGPNQMAATQSTYHASGQKHISIFPDATETPDILSNEKGSSNRHLAIIANLAENRQAASPVNECSYGDTDVVNKTSSPQNKEPNVSSLSDRLLPDPTFQRSHSFQSYNSHSSEKPSQELLLNRSASDISSRSCGPNSMKDSPLVKFPVFLGSSLSDTTMSLLRRYIPSCRSSIAPSSISRWLTSLVLTQDTPCASSLYGIVLVDSNSRHSFKVAAELRQISTALASLRQHKRLPDVGSIIFMHWKVVRREFAASKAGEGLAERWQRFGKDVVDVCIKWGPEVAPESRNQPDQRVPVGPLELQDERPPYNIRCGRDWTEILPLLQTQHVSRVIGQRS</sequence>
<dbReference type="PANTHER" id="PTHR45997:SF2">
    <property type="entry name" value="ATP DEPENDENT DNA LIGASE DOMAIN PROTEIN (AFU_ORTHOLOGUE AFUA_5G02430)"/>
    <property type="match status" value="1"/>
</dbReference>
<dbReference type="Pfam" id="PF01068">
    <property type="entry name" value="DNA_ligase_A_M"/>
    <property type="match status" value="1"/>
</dbReference>
<dbReference type="STRING" id="554155.C5FHY9"/>
<evidence type="ECO:0000256" key="4">
    <source>
        <dbReference type="ARBA" id="ARBA00022840"/>
    </source>
</evidence>
<dbReference type="VEuPathDB" id="FungiDB:MCYG_01788"/>
<dbReference type="InterPro" id="IPR012310">
    <property type="entry name" value="DNA_ligase_ATP-dep_cent"/>
</dbReference>
<dbReference type="GO" id="GO:0006297">
    <property type="term" value="P:nucleotide-excision repair, DNA gap filling"/>
    <property type="evidence" value="ECO:0007669"/>
    <property type="project" value="TreeGrafter"/>
</dbReference>
<feature type="domain" description="ATP-dependent DNA ligase family profile" evidence="7">
    <location>
        <begin position="384"/>
        <end position="536"/>
    </location>
</feature>
<dbReference type="AlphaFoldDB" id="C5FHY9"/>
<proteinExistence type="inferred from homology"/>
<dbReference type="RefSeq" id="XP_002848854.1">
    <property type="nucleotide sequence ID" value="XM_002848808.1"/>
</dbReference>
<dbReference type="GO" id="GO:0032807">
    <property type="term" value="C:DNA ligase IV complex"/>
    <property type="evidence" value="ECO:0007669"/>
    <property type="project" value="TreeGrafter"/>
</dbReference>
<dbReference type="InterPro" id="IPR012340">
    <property type="entry name" value="NA-bd_OB-fold"/>
</dbReference>
<evidence type="ECO:0000256" key="2">
    <source>
        <dbReference type="ARBA" id="ARBA00022598"/>
    </source>
</evidence>
<dbReference type="SUPFAM" id="SSF56091">
    <property type="entry name" value="DNA ligase/mRNA capping enzyme, catalytic domain"/>
    <property type="match status" value="1"/>
</dbReference>
<reference evidence="9" key="1">
    <citation type="journal article" date="2012" name="MBio">
        <title>Comparative genome analysis of Trichophyton rubrum and related dermatophytes reveals candidate genes involved in infection.</title>
        <authorList>
            <person name="Martinez D.A."/>
            <person name="Oliver B.G."/>
            <person name="Graeser Y."/>
            <person name="Goldberg J.M."/>
            <person name="Li W."/>
            <person name="Martinez-Rossi N.M."/>
            <person name="Monod M."/>
            <person name="Shelest E."/>
            <person name="Barton R.C."/>
            <person name="Birch E."/>
            <person name="Brakhage A.A."/>
            <person name="Chen Z."/>
            <person name="Gurr S.J."/>
            <person name="Heiman D."/>
            <person name="Heitman J."/>
            <person name="Kosti I."/>
            <person name="Rossi A."/>
            <person name="Saif S."/>
            <person name="Samalova M."/>
            <person name="Saunders C.W."/>
            <person name="Shea T."/>
            <person name="Summerbell R.C."/>
            <person name="Xu J."/>
            <person name="Young S."/>
            <person name="Zeng Q."/>
            <person name="Birren B.W."/>
            <person name="Cuomo C.A."/>
            <person name="White T.C."/>
        </authorList>
    </citation>
    <scope>NUCLEOTIDE SEQUENCE [LARGE SCALE GENOMIC DNA]</scope>
    <source>
        <strain evidence="9">ATCC MYA-4605 / CBS 113480</strain>
    </source>
</reference>
<dbReference type="GO" id="GO:0003677">
    <property type="term" value="F:DNA binding"/>
    <property type="evidence" value="ECO:0007669"/>
    <property type="project" value="InterPro"/>
</dbReference>
<dbReference type="HOGENOM" id="CLU_004299_1_0_1"/>
<evidence type="ECO:0000259" key="7">
    <source>
        <dbReference type="PROSITE" id="PS50160"/>
    </source>
</evidence>
<name>C5FHY9_ARTOC</name>
<evidence type="ECO:0000256" key="6">
    <source>
        <dbReference type="SAM" id="MobiDB-lite"/>
    </source>
</evidence>
<dbReference type="OMA" id="RIDEFWR"/>
<comment type="similarity">
    <text evidence="1">Belongs to the ATP-dependent DNA ligase family.</text>
</comment>
<feature type="compositionally biased region" description="Low complexity" evidence="6">
    <location>
        <begin position="817"/>
        <end position="826"/>
    </location>
</feature>
<evidence type="ECO:0000256" key="5">
    <source>
        <dbReference type="ARBA" id="ARBA00023242"/>
    </source>
</evidence>
<keyword evidence="3" id="KW-0547">Nucleotide-binding</keyword>
<dbReference type="CDD" id="cd08039">
    <property type="entry name" value="Adenylation_DNA_ligase_Fungal"/>
    <property type="match status" value="1"/>
</dbReference>
<dbReference type="Proteomes" id="UP000002035">
    <property type="component" value="Unassembled WGS sequence"/>
</dbReference>
<evidence type="ECO:0000256" key="1">
    <source>
        <dbReference type="ARBA" id="ARBA00007572"/>
    </source>
</evidence>